<dbReference type="InterPro" id="IPR004776">
    <property type="entry name" value="Mem_transp_PIN-like"/>
</dbReference>
<feature type="transmembrane region" description="Helical" evidence="5">
    <location>
        <begin position="53"/>
        <end position="76"/>
    </location>
</feature>
<evidence type="ECO:0000313" key="7">
    <source>
        <dbReference type="Proteomes" id="UP001515480"/>
    </source>
</evidence>
<feature type="transmembrane region" description="Helical" evidence="5">
    <location>
        <begin position="382"/>
        <end position="405"/>
    </location>
</feature>
<evidence type="ECO:0000256" key="2">
    <source>
        <dbReference type="ARBA" id="ARBA00022692"/>
    </source>
</evidence>
<dbReference type="GO" id="GO:0016020">
    <property type="term" value="C:membrane"/>
    <property type="evidence" value="ECO:0007669"/>
    <property type="project" value="UniProtKB-SubCell"/>
</dbReference>
<dbReference type="AlphaFoldDB" id="A0AB34IC17"/>
<accession>A0AB34IC17</accession>
<dbReference type="Pfam" id="PF03547">
    <property type="entry name" value="Mem_trans"/>
    <property type="match status" value="1"/>
</dbReference>
<keyword evidence="4 5" id="KW-0472">Membrane</keyword>
<evidence type="ECO:0008006" key="8">
    <source>
        <dbReference type="Google" id="ProtNLM"/>
    </source>
</evidence>
<keyword evidence="7" id="KW-1185">Reference proteome</keyword>
<dbReference type="GO" id="GO:0055085">
    <property type="term" value="P:transmembrane transport"/>
    <property type="evidence" value="ECO:0007669"/>
    <property type="project" value="InterPro"/>
</dbReference>
<protein>
    <recommendedName>
        <fullName evidence="8">Auxin efflux carrier component</fullName>
    </recommendedName>
</protein>
<dbReference type="PANTHER" id="PTHR31419">
    <property type="entry name" value="PROTEIN PIN-LIKES 2"/>
    <property type="match status" value="1"/>
</dbReference>
<feature type="transmembrane region" description="Helical" evidence="5">
    <location>
        <begin position="458"/>
        <end position="484"/>
    </location>
</feature>
<name>A0AB34IC17_PRYPA</name>
<evidence type="ECO:0000256" key="5">
    <source>
        <dbReference type="SAM" id="Phobius"/>
    </source>
</evidence>
<feature type="transmembrane region" description="Helical" evidence="5">
    <location>
        <begin position="16"/>
        <end position="41"/>
    </location>
</feature>
<organism evidence="6 7">
    <name type="scientific">Prymnesium parvum</name>
    <name type="common">Toxic golden alga</name>
    <dbReference type="NCBI Taxonomy" id="97485"/>
    <lineage>
        <taxon>Eukaryota</taxon>
        <taxon>Haptista</taxon>
        <taxon>Haptophyta</taxon>
        <taxon>Prymnesiophyceae</taxon>
        <taxon>Prymnesiales</taxon>
        <taxon>Prymnesiaceae</taxon>
        <taxon>Prymnesium</taxon>
    </lineage>
</organism>
<evidence type="ECO:0000256" key="3">
    <source>
        <dbReference type="ARBA" id="ARBA00022989"/>
    </source>
</evidence>
<proteinExistence type="predicted"/>
<keyword evidence="3 5" id="KW-1133">Transmembrane helix</keyword>
<dbReference type="Proteomes" id="UP001515480">
    <property type="component" value="Unassembled WGS sequence"/>
</dbReference>
<feature type="transmembrane region" description="Helical" evidence="5">
    <location>
        <begin position="117"/>
        <end position="138"/>
    </location>
</feature>
<comment type="subcellular location">
    <subcellularLocation>
        <location evidence="1">Membrane</location>
        <topology evidence="1">Multi-pass membrane protein</topology>
    </subcellularLocation>
</comment>
<dbReference type="Gene3D" id="1.20.1530.20">
    <property type="match status" value="1"/>
</dbReference>
<dbReference type="EMBL" id="JBGBPQ010000030">
    <property type="protein sequence ID" value="KAL1496012.1"/>
    <property type="molecule type" value="Genomic_DNA"/>
</dbReference>
<dbReference type="InterPro" id="IPR039305">
    <property type="entry name" value="PILS2/6"/>
</dbReference>
<sequence length="487" mass="52330">MGGSHLLPAMLDSYHLMPIFVACIRSLTTAGVLVSAGVYLGRRNIMGKEVTRGVAELTLRVTMPCLLFTRVVPAINYDLMSYAWPMLLLPILYVGLGLLLAKLVLWVCQPDEELRATVLVSVAFGNPLSMPLMLLTVLTDDIFDPVMYARLGSIADPIVYLSLFQPLAYMTMYGLGGWLLGISLAKKVPKPMYIVPAASFLDLSRHFQGGGTPPRVHSIASRNSHSFTLRDGVAAVGRGGQKLLPTGSALSDAPEPTSLSRIWPFSLLPAFQSASGDDGCERGPTQLLGRGRFAGIDLQMLETFRSTLRQSMSPPVVAVMLALAVGLCPPAKDALFPPRSAPLGALTKGMVKLGGAAIPVSMLLLGVSICRGPDWKAVDMRTNLVTCLTKMLVLPLIALGSFYLLHGVFRSSWTLLDESTPWHTPLMLAALTVSAMPTGNTMIMLVELGGGEKAPMSTIIFLQYILSPVILTFCLSLFVMAIAAEVI</sequence>
<dbReference type="PANTHER" id="PTHR31419:SF1">
    <property type="entry name" value="PROTEIN PIN-LIKES 6"/>
    <property type="match status" value="1"/>
</dbReference>
<feature type="transmembrane region" description="Helical" evidence="5">
    <location>
        <begin position="158"/>
        <end position="182"/>
    </location>
</feature>
<feature type="transmembrane region" description="Helical" evidence="5">
    <location>
        <begin position="82"/>
        <end position="105"/>
    </location>
</feature>
<dbReference type="InterPro" id="IPR038770">
    <property type="entry name" value="Na+/solute_symporter_sf"/>
</dbReference>
<evidence type="ECO:0000256" key="4">
    <source>
        <dbReference type="ARBA" id="ARBA00023136"/>
    </source>
</evidence>
<reference evidence="6 7" key="1">
    <citation type="journal article" date="2024" name="Science">
        <title>Giant polyketide synthase enzymes in the biosynthesis of giant marine polyether toxins.</title>
        <authorList>
            <person name="Fallon T.R."/>
            <person name="Shende V.V."/>
            <person name="Wierzbicki I.H."/>
            <person name="Pendleton A.L."/>
            <person name="Watervoot N.F."/>
            <person name="Auber R.P."/>
            <person name="Gonzalez D.J."/>
            <person name="Wisecaver J.H."/>
            <person name="Moore B.S."/>
        </authorList>
    </citation>
    <scope>NUCLEOTIDE SEQUENCE [LARGE SCALE GENOMIC DNA]</scope>
    <source>
        <strain evidence="6 7">12B1</strain>
    </source>
</reference>
<keyword evidence="2 5" id="KW-0812">Transmembrane</keyword>
<comment type="caution">
    <text evidence="6">The sequence shown here is derived from an EMBL/GenBank/DDBJ whole genome shotgun (WGS) entry which is preliminary data.</text>
</comment>
<evidence type="ECO:0000256" key="1">
    <source>
        <dbReference type="ARBA" id="ARBA00004141"/>
    </source>
</evidence>
<feature type="transmembrane region" description="Helical" evidence="5">
    <location>
        <begin position="425"/>
        <end position="446"/>
    </location>
</feature>
<gene>
    <name evidence="6" type="ORF">AB1Y20_014646</name>
</gene>
<evidence type="ECO:0000313" key="6">
    <source>
        <dbReference type="EMBL" id="KAL1496012.1"/>
    </source>
</evidence>